<evidence type="ECO:0000256" key="4">
    <source>
        <dbReference type="ARBA" id="ARBA00022989"/>
    </source>
</evidence>
<feature type="transmembrane region" description="Helical" evidence="6">
    <location>
        <begin position="36"/>
        <end position="61"/>
    </location>
</feature>
<dbReference type="PANTHER" id="PTHR43791:SF10">
    <property type="entry name" value="MAJOR FACILITATOR SUPERFAMILY (MFS) PROFILE DOMAIN-CONTAINING PROTEIN"/>
    <property type="match status" value="1"/>
</dbReference>
<gene>
    <name evidence="7" type="ORF">LARI1_G003972</name>
</gene>
<evidence type="ECO:0000256" key="3">
    <source>
        <dbReference type="ARBA" id="ARBA00022692"/>
    </source>
</evidence>
<dbReference type="Pfam" id="PF07690">
    <property type="entry name" value="MFS_1"/>
    <property type="match status" value="2"/>
</dbReference>
<feature type="transmembrane region" description="Helical" evidence="6">
    <location>
        <begin position="181"/>
        <end position="199"/>
    </location>
</feature>
<dbReference type="OrthoDB" id="6730379at2759"/>
<feature type="transmembrane region" description="Helical" evidence="6">
    <location>
        <begin position="340"/>
        <end position="361"/>
    </location>
</feature>
<dbReference type="EMBL" id="QGMF01000206">
    <property type="protein sequence ID" value="TVY17978.1"/>
    <property type="molecule type" value="Genomic_DNA"/>
</dbReference>
<organism evidence="7 8">
    <name type="scientific">Lachnellula arida</name>
    <dbReference type="NCBI Taxonomy" id="1316785"/>
    <lineage>
        <taxon>Eukaryota</taxon>
        <taxon>Fungi</taxon>
        <taxon>Dikarya</taxon>
        <taxon>Ascomycota</taxon>
        <taxon>Pezizomycotina</taxon>
        <taxon>Leotiomycetes</taxon>
        <taxon>Helotiales</taxon>
        <taxon>Lachnaceae</taxon>
        <taxon>Lachnellula</taxon>
    </lineage>
</organism>
<accession>A0A8T9BDG0</accession>
<dbReference type="GO" id="GO:0016020">
    <property type="term" value="C:membrane"/>
    <property type="evidence" value="ECO:0007669"/>
    <property type="project" value="UniProtKB-SubCell"/>
</dbReference>
<evidence type="ECO:0000313" key="7">
    <source>
        <dbReference type="EMBL" id="TVY17978.1"/>
    </source>
</evidence>
<feature type="transmembrane region" description="Helical" evidence="6">
    <location>
        <begin position="367"/>
        <end position="387"/>
    </location>
</feature>
<evidence type="ECO:0000256" key="2">
    <source>
        <dbReference type="ARBA" id="ARBA00022448"/>
    </source>
</evidence>
<feature type="transmembrane region" description="Helical" evidence="6">
    <location>
        <begin position="73"/>
        <end position="95"/>
    </location>
</feature>
<dbReference type="SUPFAM" id="SSF103473">
    <property type="entry name" value="MFS general substrate transporter"/>
    <property type="match status" value="1"/>
</dbReference>
<comment type="subcellular location">
    <subcellularLocation>
        <location evidence="1">Membrane</location>
        <topology evidence="1">Multi-pass membrane protein</topology>
    </subcellularLocation>
</comment>
<keyword evidence="4 6" id="KW-1133">Transmembrane helix</keyword>
<dbReference type="InterPro" id="IPR011701">
    <property type="entry name" value="MFS"/>
</dbReference>
<feature type="transmembrane region" description="Helical" evidence="6">
    <location>
        <begin position="152"/>
        <end position="169"/>
    </location>
</feature>
<evidence type="ECO:0000313" key="8">
    <source>
        <dbReference type="Proteomes" id="UP000469559"/>
    </source>
</evidence>
<evidence type="ECO:0000256" key="5">
    <source>
        <dbReference type="ARBA" id="ARBA00023136"/>
    </source>
</evidence>
<dbReference type="Proteomes" id="UP000469559">
    <property type="component" value="Unassembled WGS sequence"/>
</dbReference>
<comment type="caution">
    <text evidence="7">The sequence shown here is derived from an EMBL/GenBank/DDBJ whole genome shotgun (WGS) entry which is preliminary data.</text>
</comment>
<keyword evidence="8" id="KW-1185">Reference proteome</keyword>
<feature type="transmembrane region" description="Helical" evidence="6">
    <location>
        <begin position="107"/>
        <end position="140"/>
    </location>
</feature>
<reference evidence="7 8" key="1">
    <citation type="submission" date="2018-05" db="EMBL/GenBank/DDBJ databases">
        <title>Whole genome sequencing for identification of molecular markers to develop diagnostic detection tools for the regulated plant pathogen Lachnellula willkommii.</title>
        <authorList>
            <person name="Giroux E."/>
            <person name="Bilodeau G."/>
        </authorList>
    </citation>
    <scope>NUCLEOTIDE SEQUENCE [LARGE SCALE GENOMIC DNA]</scope>
    <source>
        <strain evidence="7 8">CBS 203.66</strain>
    </source>
</reference>
<dbReference type="Gene3D" id="1.20.1250.20">
    <property type="entry name" value="MFS general substrate transporter like domains"/>
    <property type="match status" value="1"/>
</dbReference>
<evidence type="ECO:0000256" key="6">
    <source>
        <dbReference type="SAM" id="Phobius"/>
    </source>
</evidence>
<sequence length="529" mass="57897">MAGHFPATAADEEVQDVSPYTKALAKRVIRKIDLRILVIMFVTYNLNFMDKSILSSAAVFGLTDDNHLHGTQYSWVGSIFYFGYLFFEYPTTVLIQRLPIGKYISGVTLLWGIIVASTAACSSFGGLATCRFLLGVAVWLLFSISRDVPCQLILSLGSNYITCICLCHYTRDEIPTRTGIWFAGNSSGGFIASLLAYGIGQIDHPLHPWQWMFIIFGVATSLWSVVMFFSLPDTINDAKFLTEEEKQYAEDRVVTAGTGRTDPINSKWKAEQVIECLTDPKTYFFAAISVLTQVLSSPPLPQTHTTDLPLTPLLQIPNGGTGSFANLALKSFGFTSLQSTLVSLPASVISMATIVCTGWLAGRFRNTTTFLIIAVVIPPVIGSALIFSEKNKGLRLFAYYCIQTGPGALPLVLGLIAANYKGVTKKMTVTAILFVTYCAGNIAGPQTFKTSEAKRGYPSAFKAILICYGLVILVSIALRVYLSFVNKSRDKSEGAAAAEQPEIPGKTHLTAIDYEDVTDFNTLGFRYRM</sequence>
<dbReference type="GO" id="GO:0022857">
    <property type="term" value="F:transmembrane transporter activity"/>
    <property type="evidence" value="ECO:0007669"/>
    <property type="project" value="InterPro"/>
</dbReference>
<name>A0A8T9BDG0_9HELO</name>
<keyword evidence="5 6" id="KW-0472">Membrane</keyword>
<feature type="transmembrane region" description="Helical" evidence="6">
    <location>
        <begin position="396"/>
        <end position="418"/>
    </location>
</feature>
<keyword evidence="3 6" id="KW-0812">Transmembrane</keyword>
<evidence type="ECO:0000256" key="1">
    <source>
        <dbReference type="ARBA" id="ARBA00004141"/>
    </source>
</evidence>
<feature type="transmembrane region" description="Helical" evidence="6">
    <location>
        <begin position="211"/>
        <end position="231"/>
    </location>
</feature>
<dbReference type="AlphaFoldDB" id="A0A8T9BDG0"/>
<proteinExistence type="predicted"/>
<dbReference type="InterPro" id="IPR036259">
    <property type="entry name" value="MFS_trans_sf"/>
</dbReference>
<dbReference type="PANTHER" id="PTHR43791">
    <property type="entry name" value="PERMEASE-RELATED"/>
    <property type="match status" value="1"/>
</dbReference>
<dbReference type="FunFam" id="1.20.1250.20:FF:001043">
    <property type="entry name" value="Uncharacterized protein"/>
    <property type="match status" value="1"/>
</dbReference>
<protein>
    <submittedName>
        <fullName evidence="7">Putative transporter protein</fullName>
    </submittedName>
</protein>
<feature type="transmembrane region" description="Helical" evidence="6">
    <location>
        <begin position="460"/>
        <end position="482"/>
    </location>
</feature>
<keyword evidence="2" id="KW-0813">Transport</keyword>